<evidence type="ECO:0000313" key="2">
    <source>
        <dbReference type="EMBL" id="PIY96191.1"/>
    </source>
</evidence>
<dbReference type="PANTHER" id="PTHR14911">
    <property type="entry name" value="THUMP DOMAIN-CONTAINING"/>
    <property type="match status" value="1"/>
</dbReference>
<name>A0A2M7RI72_9BACT</name>
<dbReference type="SUPFAM" id="SSF53335">
    <property type="entry name" value="S-adenosyl-L-methionine-dependent methyltransferases"/>
    <property type="match status" value="1"/>
</dbReference>
<dbReference type="AlphaFoldDB" id="A0A2M7RI72"/>
<dbReference type="GO" id="GO:0016423">
    <property type="term" value="F:tRNA (guanine) methyltransferase activity"/>
    <property type="evidence" value="ECO:0007669"/>
    <property type="project" value="TreeGrafter"/>
</dbReference>
<proteinExistence type="predicted"/>
<dbReference type="Proteomes" id="UP000230779">
    <property type="component" value="Unassembled WGS sequence"/>
</dbReference>
<dbReference type="Gene3D" id="3.40.50.150">
    <property type="entry name" value="Vaccinia Virus protein VP39"/>
    <property type="match status" value="1"/>
</dbReference>
<feature type="domain" description="Ribosomal RNA large subunit methyltransferase K/L-like methyltransferase" evidence="1">
    <location>
        <begin position="208"/>
        <end position="385"/>
    </location>
</feature>
<evidence type="ECO:0000259" key="1">
    <source>
        <dbReference type="Pfam" id="PF01170"/>
    </source>
</evidence>
<organism evidence="2 3">
    <name type="scientific">Candidatus Kerfeldbacteria bacterium CG_4_10_14_0_8_um_filter_42_10</name>
    <dbReference type="NCBI Taxonomy" id="2014248"/>
    <lineage>
        <taxon>Bacteria</taxon>
        <taxon>Candidatus Kerfeldiibacteriota</taxon>
    </lineage>
</organism>
<dbReference type="Pfam" id="PF01170">
    <property type="entry name" value="UPF0020"/>
    <property type="match status" value="1"/>
</dbReference>
<dbReference type="CDD" id="cd02440">
    <property type="entry name" value="AdoMet_MTases"/>
    <property type="match status" value="1"/>
</dbReference>
<accession>A0A2M7RI72</accession>
<dbReference type="InterPro" id="IPR029063">
    <property type="entry name" value="SAM-dependent_MTases_sf"/>
</dbReference>
<gene>
    <name evidence="2" type="ORF">COY66_04760</name>
</gene>
<dbReference type="GO" id="GO:0030488">
    <property type="term" value="P:tRNA methylation"/>
    <property type="evidence" value="ECO:0007669"/>
    <property type="project" value="TreeGrafter"/>
</dbReference>
<protein>
    <recommendedName>
        <fullName evidence="1">Ribosomal RNA large subunit methyltransferase K/L-like methyltransferase domain-containing protein</fullName>
    </recommendedName>
</protein>
<dbReference type="PANTHER" id="PTHR14911:SF13">
    <property type="entry name" value="TRNA (GUANINE(6)-N2)-METHYLTRANSFERASE THUMP3"/>
    <property type="match status" value="1"/>
</dbReference>
<sequence length="441" mass="50086">MHKYFFILGHSPKVSQAEIEAIFEKLPEEHNIIASSNEALVITYKIYDNARFQIKDLIQKLGGTIKIGKILDEIEPEKNSNLVSEISRKLTAERLLDKYFQQNSERINFGFSAYWLDNSFPKSISKQLLKLGLELKKQLKAKGHSVRLVTSREKALSSVIVGENKLMEKGADICFLISQNKIYLGKTLAVQEYKRFIERDYARPDRDAKSGMLPPKLARIMVNLSQARADDVLLDPFCGSGTILQEALLLGVKKVIGSDISQKAVQDTRSNLEWLINESETPVNSERSRGTSRLQATCLRRSEALASRRQASYQLINSAIQNLPDKLKEPADVIVTEPLLGPPLTGNESLDKIKTITENLSKLYLESFQVFSKILKKDRRIVIVFPIFKKGDEEIYLPIIPDIGQMGFRIQKSLLTNARGGLVYSRPEQRVMREIFIFARR</sequence>
<reference evidence="2 3" key="1">
    <citation type="submission" date="2017-09" db="EMBL/GenBank/DDBJ databases">
        <title>Depth-based differentiation of microbial function through sediment-hosted aquifers and enrichment of novel symbionts in the deep terrestrial subsurface.</title>
        <authorList>
            <person name="Probst A.J."/>
            <person name="Ladd B."/>
            <person name="Jarett J.K."/>
            <person name="Geller-Mcgrath D.E."/>
            <person name="Sieber C.M."/>
            <person name="Emerson J.B."/>
            <person name="Anantharaman K."/>
            <person name="Thomas B.C."/>
            <person name="Malmstrom R."/>
            <person name="Stieglmeier M."/>
            <person name="Klingl A."/>
            <person name="Woyke T."/>
            <person name="Ryan C.M."/>
            <person name="Banfield J.F."/>
        </authorList>
    </citation>
    <scope>NUCLEOTIDE SEQUENCE [LARGE SCALE GENOMIC DNA]</scope>
    <source>
        <strain evidence="2">CG_4_10_14_0_8_um_filter_42_10</strain>
    </source>
</reference>
<comment type="caution">
    <text evidence="2">The sequence shown here is derived from an EMBL/GenBank/DDBJ whole genome shotgun (WGS) entry which is preliminary data.</text>
</comment>
<dbReference type="EMBL" id="PFMD01000055">
    <property type="protein sequence ID" value="PIY96191.1"/>
    <property type="molecule type" value="Genomic_DNA"/>
</dbReference>
<evidence type="ECO:0000313" key="3">
    <source>
        <dbReference type="Proteomes" id="UP000230779"/>
    </source>
</evidence>
<dbReference type="InterPro" id="IPR000241">
    <property type="entry name" value="RlmKL-like_Mtase"/>
</dbReference>